<accession>A0AAE3AER0</accession>
<sequence>MRFPRIYEEDGCCTAAVCDLCGGEIYQGQAYYRINGRTVCRDCLADYAESYFADCLCGEEAAPW</sequence>
<name>A0AAE3AER0_9FIRM</name>
<evidence type="ECO:0000313" key="2">
    <source>
        <dbReference type="Proteomes" id="UP001199319"/>
    </source>
</evidence>
<proteinExistence type="predicted"/>
<comment type="caution">
    <text evidence="1">The sequence shown here is derived from an EMBL/GenBank/DDBJ whole genome shotgun (WGS) entry which is preliminary data.</text>
</comment>
<keyword evidence="2" id="KW-1185">Reference proteome</keyword>
<dbReference type="AlphaFoldDB" id="A0AAE3AER0"/>
<dbReference type="Proteomes" id="UP001199319">
    <property type="component" value="Unassembled WGS sequence"/>
</dbReference>
<reference evidence="1" key="1">
    <citation type="submission" date="2021-10" db="EMBL/GenBank/DDBJ databases">
        <title>Anaerobic single-cell dispensing facilitates the cultivation of human gut bacteria.</title>
        <authorList>
            <person name="Afrizal A."/>
        </authorList>
    </citation>
    <scope>NUCLEOTIDE SEQUENCE</scope>
    <source>
        <strain evidence="1">CLA-AA-H272</strain>
    </source>
</reference>
<gene>
    <name evidence="1" type="ORF">LKD37_17045</name>
</gene>
<organism evidence="1 2">
    <name type="scientific">Brotocaccenecus cirricatena</name>
    <dbReference type="NCBI Taxonomy" id="3064195"/>
    <lineage>
        <taxon>Bacteria</taxon>
        <taxon>Bacillati</taxon>
        <taxon>Bacillota</taxon>
        <taxon>Clostridia</taxon>
        <taxon>Eubacteriales</taxon>
        <taxon>Oscillospiraceae</taxon>
        <taxon>Brotocaccenecus</taxon>
    </lineage>
</organism>
<evidence type="ECO:0000313" key="1">
    <source>
        <dbReference type="EMBL" id="MCC2131177.1"/>
    </source>
</evidence>
<dbReference type="EMBL" id="JAJEPW010000120">
    <property type="protein sequence ID" value="MCC2131177.1"/>
    <property type="molecule type" value="Genomic_DNA"/>
</dbReference>
<dbReference type="RefSeq" id="WP_302930274.1">
    <property type="nucleotide sequence ID" value="NZ_JAJEPW010000120.1"/>
</dbReference>
<protein>
    <submittedName>
        <fullName evidence="1">Uncharacterized protein</fullName>
    </submittedName>
</protein>